<keyword evidence="5" id="KW-1185">Reference proteome</keyword>
<evidence type="ECO:0000313" key="5">
    <source>
        <dbReference type="Proteomes" id="UP000326062"/>
    </source>
</evidence>
<comment type="caution">
    <text evidence="4">The sequence shown here is derived from an EMBL/GenBank/DDBJ whole genome shotgun (WGS) entry which is preliminary data.</text>
</comment>
<keyword evidence="1" id="KW-0175">Coiled coil</keyword>
<proteinExistence type="predicted"/>
<sequence>NPDDEGTGSWLSSLRPGCKAGAGAAGKTQNITKIERTKITEEGFFFIYFESFFSYFSASKCDLGENQSVTGGEEEAVDECQELNAREERDIEIMMEGCEYAISSAEAFAERLSRELQVLDGANIQSIMASEKQVNILMKLLDEALKEVDQIELKLSSYEEMLQSVKEQMDQISESNHLIHLSNTNNVKLLSEIEFLVSHMDLAKGHIKALQEGDLSSSRGIEACTNAADALLQCVNVALRPGHDVLLAVEQQQQQQQQQRFSDLRENFARRLASHLNNVFVRQGHDQSSTLAQRSIELTLPNHHAFHRDLLRYAKLMEWLESTDYRKYEGLTKREIKDVFEVAKIKMTGTTKESKKLGLHGSSGKLTGSTSSLNKLSVQSSGNHRSQSSSLLDMGNMSASDLDVADRARFDKIFEQVLSELEPLCLAEQDFISKFFKLQRHQSMPGTVSNRREGQGSPNGGMRLAWTPSQACPACGNDNGRIRPPPDRGTLKIISRLLI</sequence>
<dbReference type="EMBL" id="VCEB01000640">
    <property type="protein sequence ID" value="KAB0353612.1"/>
    <property type="molecule type" value="Genomic_DNA"/>
</dbReference>
<feature type="coiled-coil region" evidence="1">
    <location>
        <begin position="127"/>
        <end position="175"/>
    </location>
</feature>
<dbReference type="PANTHER" id="PTHR16092">
    <property type="entry name" value="SEC3/SYNTAXIN-RELATED"/>
    <property type="match status" value="1"/>
</dbReference>
<dbReference type="AlphaFoldDB" id="A0A5N3VWP5"/>
<organism evidence="4 5">
    <name type="scientific">Muntiacus reevesi</name>
    <name type="common">Reeves' muntjac</name>
    <name type="synonym">Cervus reevesi</name>
    <dbReference type="NCBI Taxonomy" id="9886"/>
    <lineage>
        <taxon>Eukaryota</taxon>
        <taxon>Metazoa</taxon>
        <taxon>Chordata</taxon>
        <taxon>Craniata</taxon>
        <taxon>Vertebrata</taxon>
        <taxon>Euteleostomi</taxon>
        <taxon>Mammalia</taxon>
        <taxon>Eutheria</taxon>
        <taxon>Laurasiatheria</taxon>
        <taxon>Artiodactyla</taxon>
        <taxon>Ruminantia</taxon>
        <taxon>Pecora</taxon>
        <taxon>Cervidae</taxon>
        <taxon>Muntiacinae</taxon>
        <taxon>Muntiacus</taxon>
    </lineage>
</organism>
<protein>
    <recommendedName>
        <fullName evidence="3">Exocyst complex component Sec3 coiled-coil domain-containing protein</fullName>
    </recommendedName>
</protein>
<dbReference type="GO" id="GO:0006887">
    <property type="term" value="P:exocytosis"/>
    <property type="evidence" value="ECO:0007669"/>
    <property type="project" value="InterPro"/>
</dbReference>
<dbReference type="Pfam" id="PF09763">
    <property type="entry name" value="Sec3_CC"/>
    <property type="match status" value="1"/>
</dbReference>
<accession>A0A5N3VWP5</accession>
<evidence type="ECO:0000313" key="4">
    <source>
        <dbReference type="EMBL" id="KAB0353612.1"/>
    </source>
</evidence>
<evidence type="ECO:0000256" key="2">
    <source>
        <dbReference type="SAM" id="MobiDB-lite"/>
    </source>
</evidence>
<feature type="non-terminal residue" evidence="4">
    <location>
        <position position="499"/>
    </location>
</feature>
<dbReference type="GO" id="GO:0005886">
    <property type="term" value="C:plasma membrane"/>
    <property type="evidence" value="ECO:0007669"/>
    <property type="project" value="TreeGrafter"/>
</dbReference>
<dbReference type="GO" id="GO:0006893">
    <property type="term" value="P:Golgi to plasma membrane transport"/>
    <property type="evidence" value="ECO:0007669"/>
    <property type="project" value="TreeGrafter"/>
</dbReference>
<gene>
    <name evidence="4" type="ORF">FD755_023689</name>
</gene>
<dbReference type="GO" id="GO:0000145">
    <property type="term" value="C:exocyst"/>
    <property type="evidence" value="ECO:0007669"/>
    <property type="project" value="InterPro"/>
</dbReference>
<feature type="domain" description="Exocyst complex component Sec3 coiled-coil" evidence="3">
    <location>
        <begin position="105"/>
        <end position="235"/>
    </location>
</feature>
<dbReference type="InterPro" id="IPR019160">
    <property type="entry name" value="Sec3_CC"/>
</dbReference>
<reference evidence="4 5" key="1">
    <citation type="submission" date="2019-06" db="EMBL/GenBank/DDBJ databases">
        <title>Discovery of a novel chromosome fission-fusion reversal in muntjac.</title>
        <authorList>
            <person name="Mudd A.B."/>
            <person name="Bredeson J.V."/>
            <person name="Baum R."/>
            <person name="Hockemeyer D."/>
            <person name="Rokhsar D.S."/>
        </authorList>
    </citation>
    <scope>NUCLEOTIDE SEQUENCE [LARGE SCALE GENOMIC DNA]</scope>
    <source>
        <strain evidence="4">UCam_UCB_Mr</strain>
        <tissue evidence="4">Fibroblast cell line</tissue>
    </source>
</reference>
<evidence type="ECO:0000259" key="3">
    <source>
        <dbReference type="Pfam" id="PF09763"/>
    </source>
</evidence>
<name>A0A5N3VWP5_MUNRE</name>
<feature type="non-terminal residue" evidence="4">
    <location>
        <position position="1"/>
    </location>
</feature>
<dbReference type="Proteomes" id="UP000326062">
    <property type="component" value="Unassembled WGS sequence"/>
</dbReference>
<feature type="region of interest" description="Disordered" evidence="2">
    <location>
        <begin position="351"/>
        <end position="394"/>
    </location>
</feature>
<dbReference type="GO" id="GO:0005546">
    <property type="term" value="F:phosphatidylinositol-4,5-bisphosphate binding"/>
    <property type="evidence" value="ECO:0007669"/>
    <property type="project" value="TreeGrafter"/>
</dbReference>
<evidence type="ECO:0000256" key="1">
    <source>
        <dbReference type="SAM" id="Coils"/>
    </source>
</evidence>
<dbReference type="PANTHER" id="PTHR16092:SF33">
    <property type="entry name" value="EXOCYST COMPLEX COMPONENT 1"/>
    <property type="match status" value="1"/>
</dbReference>
<feature type="compositionally biased region" description="Low complexity" evidence="2">
    <location>
        <begin position="359"/>
        <end position="390"/>
    </location>
</feature>